<feature type="domain" description="LysM" evidence="5">
    <location>
        <begin position="265"/>
        <end position="309"/>
    </location>
</feature>
<dbReference type="InterPro" id="IPR036779">
    <property type="entry name" value="LysM_dom_sf"/>
</dbReference>
<dbReference type="PROSITE" id="PS51782">
    <property type="entry name" value="LYSM"/>
    <property type="match status" value="1"/>
</dbReference>
<organism evidence="6 7">
    <name type="scientific">Paenibacillus hunanensis</name>
    <dbReference type="NCBI Taxonomy" id="539262"/>
    <lineage>
        <taxon>Bacteria</taxon>
        <taxon>Bacillati</taxon>
        <taxon>Bacillota</taxon>
        <taxon>Bacilli</taxon>
        <taxon>Bacillales</taxon>
        <taxon>Paenibacillaceae</taxon>
        <taxon>Paenibacillus</taxon>
    </lineage>
</organism>
<dbReference type="SUPFAM" id="SSF51261">
    <property type="entry name" value="Duplicated hybrid motif"/>
    <property type="match status" value="1"/>
</dbReference>
<feature type="domain" description="G5" evidence="4">
    <location>
        <begin position="316"/>
        <end position="396"/>
    </location>
</feature>
<keyword evidence="1" id="KW-0732">Signal</keyword>
<sequence length="522" mass="56547">MKSLKGKEEAELTSKHASKAKPGKQAQSPAGEQDPQGSKWYTITVDHLRQGKNKVRTRLMLVIGSVAVAGGLVLAGNHYVTANTVPYYVVSVKGQAIGSILNKSELEQLFQQKRAAYQKKYPDASMVLNTNGITTTEEKAFKAQIDSQSTLKQLDKMLTAYAKGVEVTVGDTKIGVVKDQATIDSALKIVQKTYTQKAEAAAANMNKSSVKKLAQSYAYSKKVNKLESVKINQKVAANQIKANPQKLLSSKELAKVMLTGVEAPLKYNVREGDTISSIASSYDISQKEIFEHNPGIKETSLQIGDELTLTVPQPPITVTTVEDYSEQVVTEPDVEIRKSDNMRAGESKVISGGSQGLKRIDYRVVKENGQVLREEWVGQEVVKESSPKIIVKGTKVVVGEGSGNFIWPVSGATVTSPFGQRWGRMHKGIDMVGSSSVMAADDGFVTFAGTMTGYGNAIIIDHRNGYQTLYGHLSQIDVSSGTVVEKGQHIGVMGNTGHSFGTHLHFEVHSGGALQNPLSYLR</sequence>
<keyword evidence="3" id="KW-0472">Membrane</keyword>
<dbReference type="CDD" id="cd12797">
    <property type="entry name" value="M23_peptidase"/>
    <property type="match status" value="1"/>
</dbReference>
<dbReference type="Pfam" id="PF07501">
    <property type="entry name" value="G5"/>
    <property type="match status" value="1"/>
</dbReference>
<dbReference type="Proteomes" id="UP001185028">
    <property type="component" value="Unassembled WGS sequence"/>
</dbReference>
<keyword evidence="7" id="KW-1185">Reference proteome</keyword>
<dbReference type="Pfam" id="PF01476">
    <property type="entry name" value="LysM"/>
    <property type="match status" value="1"/>
</dbReference>
<comment type="caution">
    <text evidence="6">The sequence shown here is derived from an EMBL/GenBank/DDBJ whole genome shotgun (WGS) entry which is preliminary data.</text>
</comment>
<evidence type="ECO:0000313" key="6">
    <source>
        <dbReference type="EMBL" id="MDR6246392.1"/>
    </source>
</evidence>
<feature type="compositionally biased region" description="Basic and acidic residues" evidence="2">
    <location>
        <begin position="1"/>
        <end position="14"/>
    </location>
</feature>
<feature type="compositionally biased region" description="Polar residues" evidence="2">
    <location>
        <begin position="25"/>
        <end position="38"/>
    </location>
</feature>
<dbReference type="Gene3D" id="2.70.70.10">
    <property type="entry name" value="Glucose Permease (Domain IIA)"/>
    <property type="match status" value="1"/>
</dbReference>
<name>A0ABU1J4E9_9BACL</name>
<evidence type="ECO:0000256" key="2">
    <source>
        <dbReference type="SAM" id="MobiDB-lite"/>
    </source>
</evidence>
<dbReference type="Pfam" id="PF01551">
    <property type="entry name" value="Peptidase_M23"/>
    <property type="match status" value="1"/>
</dbReference>
<accession>A0ABU1J4E9</accession>
<dbReference type="PANTHER" id="PTHR21666:SF270">
    <property type="entry name" value="MUREIN HYDROLASE ACTIVATOR ENVC"/>
    <property type="match status" value="1"/>
</dbReference>
<dbReference type="Gene3D" id="3.10.350.10">
    <property type="entry name" value="LysM domain"/>
    <property type="match status" value="1"/>
</dbReference>
<dbReference type="SMART" id="SM00257">
    <property type="entry name" value="LysM"/>
    <property type="match status" value="1"/>
</dbReference>
<feature type="transmembrane region" description="Helical" evidence="3">
    <location>
        <begin position="59"/>
        <end position="80"/>
    </location>
</feature>
<feature type="region of interest" description="Disordered" evidence="2">
    <location>
        <begin position="1"/>
        <end position="38"/>
    </location>
</feature>
<proteinExistence type="predicted"/>
<dbReference type="PANTHER" id="PTHR21666">
    <property type="entry name" value="PEPTIDASE-RELATED"/>
    <property type="match status" value="1"/>
</dbReference>
<evidence type="ECO:0000256" key="3">
    <source>
        <dbReference type="SAM" id="Phobius"/>
    </source>
</evidence>
<dbReference type="PROSITE" id="PS51109">
    <property type="entry name" value="G5"/>
    <property type="match status" value="1"/>
</dbReference>
<protein>
    <submittedName>
        <fullName evidence="6">Murein DD-endopeptidase MepM/ murein hydrolase activator NlpD</fullName>
    </submittedName>
</protein>
<dbReference type="InterPro" id="IPR018392">
    <property type="entry name" value="LysM"/>
</dbReference>
<dbReference type="GO" id="GO:0016787">
    <property type="term" value="F:hydrolase activity"/>
    <property type="evidence" value="ECO:0007669"/>
    <property type="project" value="UniProtKB-KW"/>
</dbReference>
<gene>
    <name evidence="6" type="ORF">JOC58_004323</name>
</gene>
<dbReference type="CDD" id="cd00118">
    <property type="entry name" value="LysM"/>
    <property type="match status" value="1"/>
</dbReference>
<reference evidence="6 7" key="1">
    <citation type="submission" date="2023-07" db="EMBL/GenBank/DDBJ databases">
        <title>Genomic Encyclopedia of Type Strains, Phase IV (KMG-IV): sequencing the most valuable type-strain genomes for metagenomic binning, comparative biology and taxonomic classification.</title>
        <authorList>
            <person name="Goeker M."/>
        </authorList>
    </citation>
    <scope>NUCLEOTIDE SEQUENCE [LARGE SCALE GENOMIC DNA]</scope>
    <source>
        <strain evidence="6 7">DSM 22170</strain>
    </source>
</reference>
<evidence type="ECO:0000259" key="5">
    <source>
        <dbReference type="PROSITE" id="PS51782"/>
    </source>
</evidence>
<keyword evidence="3" id="KW-0812">Transmembrane</keyword>
<dbReference type="EMBL" id="JAVDQH010000027">
    <property type="protein sequence ID" value="MDR6246392.1"/>
    <property type="molecule type" value="Genomic_DNA"/>
</dbReference>
<dbReference type="RefSeq" id="WP_188778338.1">
    <property type="nucleotide sequence ID" value="NZ_BMMB01000016.1"/>
</dbReference>
<evidence type="ECO:0000256" key="1">
    <source>
        <dbReference type="ARBA" id="ARBA00022729"/>
    </source>
</evidence>
<dbReference type="InterPro" id="IPR050570">
    <property type="entry name" value="Cell_wall_metabolism_enzyme"/>
</dbReference>
<keyword evidence="3" id="KW-1133">Transmembrane helix</keyword>
<dbReference type="Gene3D" id="2.20.230.10">
    <property type="entry name" value="Resuscitation-promoting factor rpfb"/>
    <property type="match status" value="1"/>
</dbReference>
<evidence type="ECO:0000259" key="4">
    <source>
        <dbReference type="PROSITE" id="PS51109"/>
    </source>
</evidence>
<dbReference type="SMART" id="SM01208">
    <property type="entry name" value="G5"/>
    <property type="match status" value="1"/>
</dbReference>
<keyword evidence="6" id="KW-0378">Hydrolase</keyword>
<dbReference type="InterPro" id="IPR011098">
    <property type="entry name" value="G5_dom"/>
</dbReference>
<evidence type="ECO:0000313" key="7">
    <source>
        <dbReference type="Proteomes" id="UP001185028"/>
    </source>
</evidence>
<dbReference type="InterPro" id="IPR016047">
    <property type="entry name" value="M23ase_b-sheet_dom"/>
</dbReference>
<dbReference type="SUPFAM" id="SSF54106">
    <property type="entry name" value="LysM domain"/>
    <property type="match status" value="1"/>
</dbReference>
<dbReference type="InterPro" id="IPR011055">
    <property type="entry name" value="Dup_hybrid_motif"/>
</dbReference>